<dbReference type="OrthoDB" id="10330948at2759"/>
<dbReference type="EMBL" id="CAGKOT010000075">
    <property type="protein sequence ID" value="CAB5392138.1"/>
    <property type="molecule type" value="Genomic_DNA"/>
</dbReference>
<comment type="caution">
    <text evidence="1">The sequence shown here is derived from an EMBL/GenBank/DDBJ whole genome shotgun (WGS) entry which is preliminary data.</text>
</comment>
<accession>A0A915ZUZ8</accession>
<reference evidence="1" key="1">
    <citation type="submission" date="2020-05" db="EMBL/GenBank/DDBJ databases">
        <authorList>
            <person name="Rincon C."/>
            <person name="Sanders R I."/>
            <person name="Robbins C."/>
            <person name="Chaturvedi A."/>
        </authorList>
    </citation>
    <scope>NUCLEOTIDE SEQUENCE</scope>
    <source>
        <strain evidence="1">CHB12</strain>
    </source>
</reference>
<evidence type="ECO:0000313" key="1">
    <source>
        <dbReference type="EMBL" id="CAB5392138.1"/>
    </source>
</evidence>
<protein>
    <submittedName>
        <fullName evidence="1">Uncharacterized protein</fullName>
    </submittedName>
</protein>
<dbReference type="Proteomes" id="UP000684084">
    <property type="component" value="Unassembled WGS sequence"/>
</dbReference>
<name>A0A915ZUZ8_9GLOM</name>
<proteinExistence type="predicted"/>
<organism evidence="1 2">
    <name type="scientific">Rhizophagus irregularis</name>
    <dbReference type="NCBI Taxonomy" id="588596"/>
    <lineage>
        <taxon>Eukaryota</taxon>
        <taxon>Fungi</taxon>
        <taxon>Fungi incertae sedis</taxon>
        <taxon>Mucoromycota</taxon>
        <taxon>Glomeromycotina</taxon>
        <taxon>Glomeromycetes</taxon>
        <taxon>Glomerales</taxon>
        <taxon>Glomeraceae</taxon>
        <taxon>Rhizophagus</taxon>
    </lineage>
</organism>
<sequence>MNKERGWAARRSTLSSASWKVNFFVILVPLWNGLSTNGDVRSSDNIIESILKTDIQKIVQYPRTLPNKDSEFFAMAVPKIFFHLCRSNKHLEWVVIQQISNEQVRVVVNSTTEE</sequence>
<gene>
    <name evidence="1" type="ORF">CHRIB12_LOCUS22273</name>
</gene>
<dbReference type="AlphaFoldDB" id="A0A915ZUZ8"/>
<evidence type="ECO:0000313" key="2">
    <source>
        <dbReference type="Proteomes" id="UP000684084"/>
    </source>
</evidence>